<dbReference type="SMART" id="SM00448">
    <property type="entry name" value="REC"/>
    <property type="match status" value="1"/>
</dbReference>
<evidence type="ECO:0000256" key="1">
    <source>
        <dbReference type="ARBA" id="ARBA00004123"/>
    </source>
</evidence>
<dbReference type="GO" id="GO:0009736">
    <property type="term" value="P:cytokinin-activated signaling pathway"/>
    <property type="evidence" value="ECO:0007669"/>
    <property type="project" value="InterPro"/>
</dbReference>
<feature type="compositionally biased region" description="Basic and acidic residues" evidence="8">
    <location>
        <begin position="45"/>
        <end position="54"/>
    </location>
</feature>
<feature type="region of interest" description="Disordered" evidence="8">
    <location>
        <begin position="601"/>
        <end position="658"/>
    </location>
</feature>
<dbReference type="Proteomes" id="UP000822688">
    <property type="component" value="Chromosome 5"/>
</dbReference>
<dbReference type="PANTHER" id="PTHR43874">
    <property type="entry name" value="TWO-COMPONENT RESPONSE REGULATOR"/>
    <property type="match status" value="1"/>
</dbReference>
<feature type="compositionally biased region" description="Low complexity" evidence="8">
    <location>
        <begin position="721"/>
        <end position="737"/>
    </location>
</feature>
<feature type="region of interest" description="Disordered" evidence="8">
    <location>
        <begin position="102"/>
        <end position="133"/>
    </location>
</feature>
<evidence type="ECO:0000256" key="4">
    <source>
        <dbReference type="ARBA" id="ARBA00023108"/>
    </source>
</evidence>
<comment type="caution">
    <text evidence="11">The sequence shown here is derived from an EMBL/GenBank/DDBJ whole genome shotgun (WGS) entry which is preliminary data.</text>
</comment>
<gene>
    <name evidence="11" type="ORF">KC19_5G102900</name>
</gene>
<feature type="region of interest" description="Disordered" evidence="8">
    <location>
        <begin position="708"/>
        <end position="830"/>
    </location>
</feature>
<keyword evidence="12" id="KW-1185">Reference proteome</keyword>
<feature type="region of interest" description="Disordered" evidence="8">
    <location>
        <begin position="380"/>
        <end position="558"/>
    </location>
</feature>
<protein>
    <submittedName>
        <fullName evidence="11">Uncharacterized protein</fullName>
    </submittedName>
</protein>
<feature type="modified residue" description="4-aspartylphosphate" evidence="6">
    <location>
        <position position="231"/>
    </location>
</feature>
<dbReference type="PROSITE" id="PS50110">
    <property type="entry name" value="RESPONSE_REGULATORY"/>
    <property type="match status" value="1"/>
</dbReference>
<evidence type="ECO:0000259" key="10">
    <source>
        <dbReference type="PROSITE" id="PS51017"/>
    </source>
</evidence>
<evidence type="ECO:0000313" key="11">
    <source>
        <dbReference type="EMBL" id="KAG0576724.1"/>
    </source>
</evidence>
<keyword evidence="3" id="KW-0902">Two-component regulatory system</keyword>
<dbReference type="Gene3D" id="3.40.50.2300">
    <property type="match status" value="1"/>
</dbReference>
<feature type="compositionally biased region" description="Basic and acidic residues" evidence="8">
    <location>
        <begin position="497"/>
        <end position="506"/>
    </location>
</feature>
<dbReference type="GO" id="GO:0000160">
    <property type="term" value="P:phosphorelay signal transduction system"/>
    <property type="evidence" value="ECO:0007669"/>
    <property type="project" value="UniProtKB-KW"/>
</dbReference>
<keyword evidence="4" id="KW-0090">Biological rhythms</keyword>
<dbReference type="PROSITE" id="PS51017">
    <property type="entry name" value="CCT"/>
    <property type="match status" value="1"/>
</dbReference>
<sequence>MTADLCEGESESRPGRPFGGGAGCGEPNVGAPLGPEGRLKGGFKAHREVDRGREQQAGGAKGVEDREKGFARLDSVRGLAGRTGVAVLKTREDAKEIAEQIRRELDHQFPANDTLRASESDEDGRGDGGAEDHYEEGDAVVVEACEKLEQGKGLQGVAEVTPRVEGGGGWESFLLQRNLRVLLVEDDDSTRHVVGALLRNCNYEVTAVGNGSIAWEMLEDSSRSFDLVLTDVVMPCLSGVGLLSKMMKREASKRVPVVIMSSYDSLDIVFRCLSKGAADYLVKPVRKNELRNLWQHVWRKCHSSSGSRSGSGSQTGEVARPQRAGVEAVENPSGSNGGNGSSDGSDNGNSRLNGQGGSDNGSGNQQVCMQPVQAPRYNAQPEAADGEEEGQATSQEKGPNLDEEMGHDLEMATRRSASDATENGAQAEGVRQQQGDDAACVMQDDGPSPCGDNGGSPVPSGPNGGGEESSPEAADLINGIACQRQAQGAEQPEVSGNDEKELDQRGRSSPKANSGSDSGPMLELSLKRPRSAVDNEGDLEERQPLRHSGGSAFSRYSTGGGATIIQQYHPSGGSLPPSGYPMSGGYGAYGMSPGNYGTSGGSLRLGMDVDRSGSSKGSVEGATPPPVHPQSGEKACGQDSGQDGCGNSRQSRDDGMIVPGMPVAIPIPPPGMLAYDGVGGAFGPGMHPLYYAHPGSWMAGPGRHMGERGDVYNQSGGFQEQNAGAAGHHSQAGQSQQHTHHHQGSQHHHHHHHRHHHGNSGHSGGNPGVQDEQQQSVITPGSGAPRVDGQSGSSNGYGSTGNGNGSMNGSVSGSNTGVNNGQSGLGVAPMANENIGNNGACGSDPAMDGLSGGNGVCTEQMRFARREAALNKFRQKRKERCFEKKVRYQSRKRLAEQRPRVRGQFVRQAVDFPVPDECASVFDKEAITPVSVCLI</sequence>
<accession>A0A8T0HZX8</accession>
<proteinExistence type="inferred from homology"/>
<evidence type="ECO:0000256" key="6">
    <source>
        <dbReference type="PROSITE-ProRule" id="PRU00169"/>
    </source>
</evidence>
<evidence type="ECO:0000259" key="9">
    <source>
        <dbReference type="PROSITE" id="PS50110"/>
    </source>
</evidence>
<feature type="region of interest" description="Disordered" evidence="8">
    <location>
        <begin position="303"/>
        <end position="367"/>
    </location>
</feature>
<name>A0A8T0HZX8_CERPU</name>
<reference evidence="11" key="1">
    <citation type="submission" date="2020-06" db="EMBL/GenBank/DDBJ databases">
        <title>WGS assembly of Ceratodon purpureus strain R40.</title>
        <authorList>
            <person name="Carey S.B."/>
            <person name="Jenkins J."/>
            <person name="Shu S."/>
            <person name="Lovell J.T."/>
            <person name="Sreedasyam A."/>
            <person name="Maumus F."/>
            <person name="Tiley G.P."/>
            <person name="Fernandez-Pozo N."/>
            <person name="Barry K."/>
            <person name="Chen C."/>
            <person name="Wang M."/>
            <person name="Lipzen A."/>
            <person name="Daum C."/>
            <person name="Saski C.A."/>
            <person name="Payton A.C."/>
            <person name="Mcbreen J.C."/>
            <person name="Conrad R.E."/>
            <person name="Kollar L.M."/>
            <person name="Olsson S."/>
            <person name="Huttunen S."/>
            <person name="Landis J.B."/>
            <person name="Wickett N.J."/>
            <person name="Johnson M.G."/>
            <person name="Rensing S.A."/>
            <person name="Grimwood J."/>
            <person name="Schmutz J."/>
            <person name="Mcdaniel S.F."/>
        </authorList>
    </citation>
    <scope>NUCLEOTIDE SEQUENCE</scope>
    <source>
        <strain evidence="11">R40</strain>
    </source>
</reference>
<evidence type="ECO:0000256" key="3">
    <source>
        <dbReference type="ARBA" id="ARBA00023012"/>
    </source>
</evidence>
<dbReference type="GO" id="GO:0048511">
    <property type="term" value="P:rhythmic process"/>
    <property type="evidence" value="ECO:0007669"/>
    <property type="project" value="UniProtKB-KW"/>
</dbReference>
<dbReference type="InterPro" id="IPR011006">
    <property type="entry name" value="CheY-like_superfamily"/>
</dbReference>
<feature type="domain" description="CCT" evidence="10">
    <location>
        <begin position="866"/>
        <end position="908"/>
    </location>
</feature>
<evidence type="ECO:0000256" key="8">
    <source>
        <dbReference type="SAM" id="MobiDB-lite"/>
    </source>
</evidence>
<dbReference type="InterPro" id="IPR001789">
    <property type="entry name" value="Sig_transdc_resp-reg_receiver"/>
</dbReference>
<dbReference type="Pfam" id="PF00072">
    <property type="entry name" value="Response_reg"/>
    <property type="match status" value="1"/>
</dbReference>
<comment type="similarity">
    <text evidence="2">Belongs to the ARR-like family.</text>
</comment>
<dbReference type="GO" id="GO:0005634">
    <property type="term" value="C:nucleus"/>
    <property type="evidence" value="ECO:0007669"/>
    <property type="project" value="UniProtKB-SubCell"/>
</dbReference>
<dbReference type="PANTHER" id="PTHR43874:SF125">
    <property type="entry name" value="TWO-COMPONENT RESPONSE REGULATOR-LIKE APRR7"/>
    <property type="match status" value="1"/>
</dbReference>
<evidence type="ECO:0000256" key="7">
    <source>
        <dbReference type="PROSITE-ProRule" id="PRU00357"/>
    </source>
</evidence>
<organism evidence="11 12">
    <name type="scientific">Ceratodon purpureus</name>
    <name type="common">Fire moss</name>
    <name type="synonym">Dicranum purpureum</name>
    <dbReference type="NCBI Taxonomy" id="3225"/>
    <lineage>
        <taxon>Eukaryota</taxon>
        <taxon>Viridiplantae</taxon>
        <taxon>Streptophyta</taxon>
        <taxon>Embryophyta</taxon>
        <taxon>Bryophyta</taxon>
        <taxon>Bryophytina</taxon>
        <taxon>Bryopsida</taxon>
        <taxon>Dicranidae</taxon>
        <taxon>Pseudoditrichales</taxon>
        <taxon>Ditrichaceae</taxon>
        <taxon>Ceratodon</taxon>
    </lineage>
</organism>
<dbReference type="InterPro" id="IPR010402">
    <property type="entry name" value="CCT_domain"/>
</dbReference>
<keyword evidence="6" id="KW-0597">Phosphoprotein</keyword>
<feature type="compositionally biased region" description="Low complexity" evidence="8">
    <location>
        <begin position="303"/>
        <end position="312"/>
    </location>
</feature>
<dbReference type="SUPFAM" id="SSF52172">
    <property type="entry name" value="CheY-like"/>
    <property type="match status" value="1"/>
</dbReference>
<feature type="domain" description="Response regulatory" evidence="9">
    <location>
        <begin position="180"/>
        <end position="298"/>
    </location>
</feature>
<feature type="compositionally biased region" description="Polar residues" evidence="8">
    <location>
        <begin position="639"/>
        <end position="649"/>
    </location>
</feature>
<keyword evidence="5 7" id="KW-0539">Nucleus</keyword>
<evidence type="ECO:0000256" key="5">
    <source>
        <dbReference type="ARBA" id="ARBA00023242"/>
    </source>
</evidence>
<feature type="compositionally biased region" description="Low complexity" evidence="8">
    <location>
        <begin position="807"/>
        <end position="822"/>
    </location>
</feature>
<feature type="compositionally biased region" description="Basic residues" evidence="8">
    <location>
        <begin position="738"/>
        <end position="759"/>
    </location>
</feature>
<evidence type="ECO:0000313" key="12">
    <source>
        <dbReference type="Proteomes" id="UP000822688"/>
    </source>
</evidence>
<comment type="subcellular location">
    <subcellularLocation>
        <location evidence="1 7">Nucleus</location>
    </subcellularLocation>
</comment>
<evidence type="ECO:0000256" key="2">
    <source>
        <dbReference type="ARBA" id="ARBA00010330"/>
    </source>
</evidence>
<dbReference type="Pfam" id="PF06203">
    <property type="entry name" value="CCT"/>
    <property type="match status" value="1"/>
</dbReference>
<dbReference type="EMBL" id="CM026425">
    <property type="protein sequence ID" value="KAG0576724.1"/>
    <property type="molecule type" value="Genomic_DNA"/>
</dbReference>
<feature type="region of interest" description="Disordered" evidence="8">
    <location>
        <begin position="1"/>
        <end position="70"/>
    </location>
</feature>
<dbReference type="InterPro" id="IPR045279">
    <property type="entry name" value="ARR-like"/>
</dbReference>
<feature type="compositionally biased region" description="Basic and acidic residues" evidence="8">
    <location>
        <begin position="404"/>
        <end position="417"/>
    </location>
</feature>
<dbReference type="AlphaFoldDB" id="A0A8T0HZX8"/>
<feature type="compositionally biased region" description="Basic and acidic residues" evidence="8">
    <location>
        <begin position="116"/>
        <end position="132"/>
    </location>
</feature>